<keyword evidence="5" id="KW-1185">Reference proteome</keyword>
<comment type="caution">
    <text evidence="4">The sequence shown here is derived from an EMBL/GenBank/DDBJ whole genome shotgun (WGS) entry which is preliminary data.</text>
</comment>
<evidence type="ECO:0000313" key="4">
    <source>
        <dbReference type="EMBL" id="KAF5363617.1"/>
    </source>
</evidence>
<organism evidence="4 5">
    <name type="scientific">Leucocoprinus leucothites</name>
    <dbReference type="NCBI Taxonomy" id="201217"/>
    <lineage>
        <taxon>Eukaryota</taxon>
        <taxon>Fungi</taxon>
        <taxon>Dikarya</taxon>
        <taxon>Basidiomycota</taxon>
        <taxon>Agaricomycotina</taxon>
        <taxon>Agaricomycetes</taxon>
        <taxon>Agaricomycetidae</taxon>
        <taxon>Agaricales</taxon>
        <taxon>Agaricineae</taxon>
        <taxon>Agaricaceae</taxon>
        <taxon>Leucocoprinus</taxon>
    </lineage>
</organism>
<evidence type="ECO:0000256" key="2">
    <source>
        <dbReference type="ARBA" id="ARBA00022801"/>
    </source>
</evidence>
<dbReference type="OrthoDB" id="2831072at2759"/>
<dbReference type="NCBIfam" id="TIGR00369">
    <property type="entry name" value="unchar_dom_1"/>
    <property type="match status" value="1"/>
</dbReference>
<reference evidence="4 5" key="1">
    <citation type="journal article" date="2020" name="ISME J.">
        <title>Uncovering the hidden diversity of litter-decomposition mechanisms in mushroom-forming fungi.</title>
        <authorList>
            <person name="Floudas D."/>
            <person name="Bentzer J."/>
            <person name="Ahren D."/>
            <person name="Johansson T."/>
            <person name="Persson P."/>
            <person name="Tunlid A."/>
        </authorList>
    </citation>
    <scope>NUCLEOTIDE SEQUENCE [LARGE SCALE GENOMIC DNA]</scope>
    <source>
        <strain evidence="4 5">CBS 146.42</strain>
    </source>
</reference>
<dbReference type="CDD" id="cd03443">
    <property type="entry name" value="PaaI_thioesterase"/>
    <property type="match status" value="1"/>
</dbReference>
<keyword evidence="2" id="KW-0378">Hydrolase</keyword>
<dbReference type="InterPro" id="IPR006683">
    <property type="entry name" value="Thioestr_dom"/>
</dbReference>
<dbReference type="PANTHER" id="PTHR21660">
    <property type="entry name" value="THIOESTERASE SUPERFAMILY MEMBER-RELATED"/>
    <property type="match status" value="1"/>
</dbReference>
<accession>A0A8H5GEQ0</accession>
<protein>
    <recommendedName>
        <fullName evidence="3">Thioesterase domain-containing protein</fullName>
    </recommendedName>
</protein>
<name>A0A8H5GEQ0_9AGAR</name>
<evidence type="ECO:0000256" key="1">
    <source>
        <dbReference type="ARBA" id="ARBA00008324"/>
    </source>
</evidence>
<feature type="domain" description="Thioesterase" evidence="3">
    <location>
        <begin position="87"/>
        <end position="165"/>
    </location>
</feature>
<dbReference type="InterPro" id="IPR003736">
    <property type="entry name" value="PAAI_dom"/>
</dbReference>
<proteinExistence type="inferred from homology"/>
<sequence length="187" mass="20343">MASEDIMSIAHIKGNASDDIKRVLGNPAAFFRTFRTQDFNHQLFGDAISDRLVCTEISLHKKPEEPKKVEAKVVVEITVEEDMVNGGGNIHGGCSAFLIDMCSTLSLTALNMNTTGEIIPSVSQALNIVYHSPAGLGDKLRLVNTTLTLGARAHSARTEIWNVTHHRLVASGTHIKMQPSPPPKHIL</sequence>
<dbReference type="Gene3D" id="3.10.129.10">
    <property type="entry name" value="Hotdog Thioesterase"/>
    <property type="match status" value="1"/>
</dbReference>
<dbReference type="InterPro" id="IPR029069">
    <property type="entry name" value="HotDog_dom_sf"/>
</dbReference>
<gene>
    <name evidence="4" type="ORF">D9756_000112</name>
</gene>
<dbReference type="Pfam" id="PF03061">
    <property type="entry name" value="4HBT"/>
    <property type="match status" value="1"/>
</dbReference>
<dbReference type="GO" id="GO:0047617">
    <property type="term" value="F:fatty acyl-CoA hydrolase activity"/>
    <property type="evidence" value="ECO:0007669"/>
    <property type="project" value="InterPro"/>
</dbReference>
<dbReference type="Proteomes" id="UP000559027">
    <property type="component" value="Unassembled WGS sequence"/>
</dbReference>
<dbReference type="InterPro" id="IPR039298">
    <property type="entry name" value="ACOT13"/>
</dbReference>
<dbReference type="AlphaFoldDB" id="A0A8H5GEQ0"/>
<dbReference type="EMBL" id="JAACJO010000001">
    <property type="protein sequence ID" value="KAF5363617.1"/>
    <property type="molecule type" value="Genomic_DNA"/>
</dbReference>
<comment type="similarity">
    <text evidence="1">Belongs to the thioesterase PaaI family.</text>
</comment>
<evidence type="ECO:0000259" key="3">
    <source>
        <dbReference type="Pfam" id="PF03061"/>
    </source>
</evidence>
<evidence type="ECO:0000313" key="5">
    <source>
        <dbReference type="Proteomes" id="UP000559027"/>
    </source>
</evidence>
<dbReference type="PANTHER" id="PTHR21660:SF1">
    <property type="entry name" value="ACYL-COENZYME A THIOESTERASE 13"/>
    <property type="match status" value="1"/>
</dbReference>
<dbReference type="SUPFAM" id="SSF54637">
    <property type="entry name" value="Thioesterase/thiol ester dehydrase-isomerase"/>
    <property type="match status" value="1"/>
</dbReference>